<dbReference type="Gene3D" id="3.40.50.720">
    <property type="entry name" value="NAD(P)-binding Rossmann-like Domain"/>
    <property type="match status" value="1"/>
</dbReference>
<evidence type="ECO:0000313" key="1">
    <source>
        <dbReference type="EMBL" id="AEH09317.1"/>
    </source>
</evidence>
<protein>
    <submittedName>
        <fullName evidence="1">Uncharacterized protein</fullName>
    </submittedName>
</protein>
<reference evidence="1 2" key="1">
    <citation type="submission" date="2011-05" db="EMBL/GenBank/DDBJ databases">
        <title>Complete sequence of chromosome of Frankia symbiont of Datisca glomerata.</title>
        <authorList>
            <consortium name="US DOE Joint Genome Institute"/>
            <person name="Lucas S."/>
            <person name="Han J."/>
            <person name="Lapidus A."/>
            <person name="Cheng J.-F."/>
            <person name="Goodwin L."/>
            <person name="Pitluck S."/>
            <person name="Peters L."/>
            <person name="Mikhailova N."/>
            <person name="Chertkov O."/>
            <person name="Teshima H."/>
            <person name="Han C."/>
            <person name="Tapia R."/>
            <person name="Land M."/>
            <person name="Hauser L."/>
            <person name="Kyrpides N."/>
            <person name="Ivanova N."/>
            <person name="Pagani I."/>
            <person name="Berry A."/>
            <person name="Pawlowski K."/>
            <person name="Persson T."/>
            <person name="Vanden Heuvel B."/>
            <person name="Benson D."/>
            <person name="Woyke T."/>
        </authorList>
    </citation>
    <scope>NUCLEOTIDE SEQUENCE [LARGE SCALE GENOMIC DNA]</scope>
    <source>
        <strain evidence="2">4085684</strain>
    </source>
</reference>
<dbReference type="KEGG" id="fsy:FsymDg_1878"/>
<dbReference type="Proteomes" id="UP000001549">
    <property type="component" value="Chromosome"/>
</dbReference>
<dbReference type="AlphaFoldDB" id="F8AVZ6"/>
<organism evidence="1 2">
    <name type="scientific">Candidatus Protofrankia datiscae</name>
    <dbReference type="NCBI Taxonomy" id="2716812"/>
    <lineage>
        <taxon>Bacteria</taxon>
        <taxon>Bacillati</taxon>
        <taxon>Actinomycetota</taxon>
        <taxon>Actinomycetes</taxon>
        <taxon>Frankiales</taxon>
        <taxon>Frankiaceae</taxon>
        <taxon>Protofrankia</taxon>
    </lineage>
</organism>
<gene>
    <name evidence="1" type="ordered locus">FsymDg_1878</name>
</gene>
<name>F8AVZ6_9ACTN</name>
<dbReference type="HOGENOM" id="CLU_1000682_0_0_11"/>
<dbReference type="STRING" id="656024.FsymDg_1878"/>
<proteinExistence type="predicted"/>
<evidence type="ECO:0000313" key="2">
    <source>
        <dbReference type="Proteomes" id="UP000001549"/>
    </source>
</evidence>
<sequence length="299" mass="31869">MTTVPGHRPFPHGIRVHVSWQSSTAFHGRKKGMRVLAPGHHLYRTADGSWRYSAPGDVFVRVGGDDRLLTLVQRLETGDTDVRVPVADQAGVERITAALAGRGVLTSAEQDAPVPSGWKVHVDGDGPLVDKLLELLGEARCGVGPVDEAAVADSDVVVSCARWLPDARWRQLDAWCARHRTPWHGCCAEGGTFVLGPLSIPGRTASYQDTRGRRLAAAALPDELIAHWAYLDSDAPRPAARFTPAAVSMLAGLLAADLLALASGGDIPSEGHQLVVDATTFAISRHRVLPLPVLAVNPA</sequence>
<accession>F8AVZ6</accession>
<keyword evidence="2" id="KW-1185">Reference proteome</keyword>
<dbReference type="EMBL" id="CP002801">
    <property type="protein sequence ID" value="AEH09317.1"/>
    <property type="molecule type" value="Genomic_DNA"/>
</dbReference>
<dbReference type="eggNOG" id="ENOG503317R">
    <property type="taxonomic scope" value="Bacteria"/>
</dbReference>